<reference evidence="3 4" key="3">
    <citation type="submission" date="2020-02" db="EMBL/GenBank/DDBJ databases">
        <title>Sequencing the genomes of 1000 actinobacteria strains.</title>
        <authorList>
            <person name="Klenk H.-P."/>
        </authorList>
    </citation>
    <scope>NUCLEOTIDE SEQUENCE [LARGE SCALE GENOMIC DNA]</scope>
    <source>
        <strain evidence="3 4">DSM 45201</strain>
    </source>
</reference>
<dbReference type="Pfam" id="PF12642">
    <property type="entry name" value="TpcC"/>
    <property type="match status" value="1"/>
</dbReference>
<evidence type="ECO:0000313" key="4">
    <source>
        <dbReference type="Proteomes" id="UP000552836"/>
    </source>
</evidence>
<accession>A0A846M740</accession>
<sequence>MKLTFWRGVDSDPTPDPGEGGGISDGDVRLQGQWTGGSAWATRGATGLLWTALACGPVGLMLGGVAFLTAQPAASAQTQQVSDTASEQAAAEQFAEHFVVTWLTTPRGEEASLAPFIDASGIALPEVPWSVAHPAPAALVDTGDGRWAVTVAVTVTTPPVEGQDPAQAPGPIRRFFTVPVHYDAGALIAEALPAPVAAPATAEPGRLGYRYTLPDQHPASTASAEFLAALLTGAGDVTRYVSPGTQIEAITPAPYAEIRLRNVLVDQNPADLPEEPANGDELHQLVTAEARSAAGQAISVQYSLALTAREGRWEVRSMEPAPWLAADQSASSSTSSSTSQPSSTGPVPAPSPTTDPTTSPGTSPTR</sequence>
<dbReference type="InterPro" id="IPR024735">
    <property type="entry name" value="TcpC"/>
</dbReference>
<dbReference type="EMBL" id="BMMI01000015">
    <property type="protein sequence ID" value="GGL84802.1"/>
    <property type="molecule type" value="Genomic_DNA"/>
</dbReference>
<dbReference type="Proteomes" id="UP000552836">
    <property type="component" value="Unassembled WGS sequence"/>
</dbReference>
<name>A0A846M740_9ACTN</name>
<dbReference type="Proteomes" id="UP000648663">
    <property type="component" value="Unassembled WGS sequence"/>
</dbReference>
<keyword evidence="5" id="KW-1185">Reference proteome</keyword>
<protein>
    <recommendedName>
        <fullName evidence="6">Conjugative transposon protein TcpC</fullName>
    </recommendedName>
</protein>
<feature type="compositionally biased region" description="Low complexity" evidence="1">
    <location>
        <begin position="329"/>
        <end position="346"/>
    </location>
</feature>
<reference evidence="2" key="4">
    <citation type="submission" date="2024-05" db="EMBL/GenBank/DDBJ databases">
        <authorList>
            <person name="Sun Q."/>
            <person name="Zhou Y."/>
        </authorList>
    </citation>
    <scope>NUCLEOTIDE SEQUENCE</scope>
    <source>
        <strain evidence="2">CGMCC 4.5581</strain>
    </source>
</reference>
<reference evidence="2" key="1">
    <citation type="journal article" date="2014" name="Int. J. Syst. Evol. Microbiol.">
        <title>Complete genome of a new Firmicutes species belonging to the dominant human colonic microbiota ('Ruminococcus bicirculans') reveals two chromosomes and a selective capacity to utilize plant glucans.</title>
        <authorList>
            <consortium name="NISC Comparative Sequencing Program"/>
            <person name="Wegmann U."/>
            <person name="Louis P."/>
            <person name="Goesmann A."/>
            <person name="Henrissat B."/>
            <person name="Duncan S.H."/>
            <person name="Flint H.J."/>
        </authorList>
    </citation>
    <scope>NUCLEOTIDE SEQUENCE</scope>
    <source>
        <strain evidence="2">CGMCC 4.5581</strain>
    </source>
</reference>
<dbReference type="RefSeq" id="WP_166757798.1">
    <property type="nucleotide sequence ID" value="NZ_BAABJU010000037.1"/>
</dbReference>
<feature type="region of interest" description="Disordered" evidence="1">
    <location>
        <begin position="1"/>
        <end position="25"/>
    </location>
</feature>
<dbReference type="EMBL" id="JAAMPA010000005">
    <property type="protein sequence ID" value="NIH70250.1"/>
    <property type="molecule type" value="Genomic_DNA"/>
</dbReference>
<evidence type="ECO:0000313" key="2">
    <source>
        <dbReference type="EMBL" id="GGL84802.1"/>
    </source>
</evidence>
<dbReference type="AlphaFoldDB" id="A0A846M740"/>
<feature type="region of interest" description="Disordered" evidence="1">
    <location>
        <begin position="324"/>
        <end position="366"/>
    </location>
</feature>
<reference evidence="5" key="2">
    <citation type="journal article" date="2019" name="Int. J. Syst. Evol. Microbiol.">
        <title>The Global Catalogue of Microorganisms (GCM) 10K type strain sequencing project: providing services to taxonomists for standard genome sequencing and annotation.</title>
        <authorList>
            <consortium name="The Broad Institute Genomics Platform"/>
            <consortium name="The Broad Institute Genome Sequencing Center for Infectious Disease"/>
            <person name="Wu L."/>
            <person name="Ma J."/>
        </authorList>
    </citation>
    <scope>NUCLEOTIDE SEQUENCE [LARGE SCALE GENOMIC DNA]</scope>
    <source>
        <strain evidence="5">CGMCC 4.5581</strain>
    </source>
</reference>
<proteinExistence type="predicted"/>
<evidence type="ECO:0008006" key="6">
    <source>
        <dbReference type="Google" id="ProtNLM"/>
    </source>
</evidence>
<comment type="caution">
    <text evidence="3">The sequence shown here is derived from an EMBL/GenBank/DDBJ whole genome shotgun (WGS) entry which is preliminary data.</text>
</comment>
<organism evidence="3 4">
    <name type="scientific">Modestobacter marinus</name>
    <dbReference type="NCBI Taxonomy" id="477641"/>
    <lineage>
        <taxon>Bacteria</taxon>
        <taxon>Bacillati</taxon>
        <taxon>Actinomycetota</taxon>
        <taxon>Actinomycetes</taxon>
        <taxon>Geodermatophilales</taxon>
        <taxon>Geodermatophilaceae</taxon>
        <taxon>Modestobacter</taxon>
    </lineage>
</organism>
<gene>
    <name evidence="3" type="ORF">FB380_004761</name>
    <name evidence="2" type="ORF">GCM10011589_46560</name>
</gene>
<evidence type="ECO:0000313" key="5">
    <source>
        <dbReference type="Proteomes" id="UP000648663"/>
    </source>
</evidence>
<evidence type="ECO:0000256" key="1">
    <source>
        <dbReference type="SAM" id="MobiDB-lite"/>
    </source>
</evidence>
<feature type="compositionally biased region" description="Low complexity" evidence="1">
    <location>
        <begin position="354"/>
        <end position="366"/>
    </location>
</feature>
<evidence type="ECO:0000313" key="3">
    <source>
        <dbReference type="EMBL" id="NIH70250.1"/>
    </source>
</evidence>